<feature type="region of interest" description="Disordered" evidence="1">
    <location>
        <begin position="319"/>
        <end position="351"/>
    </location>
</feature>
<keyword evidence="2" id="KW-0808">Transferase</keyword>
<feature type="compositionally biased region" description="Basic and acidic residues" evidence="1">
    <location>
        <begin position="329"/>
        <end position="340"/>
    </location>
</feature>
<evidence type="ECO:0000313" key="2">
    <source>
        <dbReference type="EMBL" id="MDQ0395162.1"/>
    </source>
</evidence>
<feature type="compositionally biased region" description="Low complexity" evidence="1">
    <location>
        <begin position="218"/>
        <end position="246"/>
    </location>
</feature>
<evidence type="ECO:0000256" key="1">
    <source>
        <dbReference type="SAM" id="MobiDB-lite"/>
    </source>
</evidence>
<dbReference type="EMBL" id="JAUSVK010000001">
    <property type="protein sequence ID" value="MDQ0395162.1"/>
    <property type="molecule type" value="Genomic_DNA"/>
</dbReference>
<comment type="caution">
    <text evidence="2">The sequence shown here is derived from an EMBL/GenBank/DDBJ whole genome shotgun (WGS) entry which is preliminary data.</text>
</comment>
<keyword evidence="3" id="KW-1185">Reference proteome</keyword>
<evidence type="ECO:0000313" key="3">
    <source>
        <dbReference type="Proteomes" id="UP001237448"/>
    </source>
</evidence>
<accession>A0ABU0FLC2</accession>
<sequence length="377" mass="39236">MQPVPPQPLLSEEDYGAIEAAVMETARGRWFLAEYARRNRNADTAAVLAAIHRLERLVESAASTDARSEVAKGMANIARAIAEAEIPLSADTAGAAIRRMSASASQAIRIEADIEPREPGPAEEPVAGQPAETVAAGLPEPAPAAQSDTEIGAEPPAIAAQAQAEPVADEPVAEAQQDAVAEAGAEPVAATQPEAVAAAQPDPDVASGPSEEPPAESEPPVRGAPAPVEAGADAEGAAPATSSASEPFPILELDEEAADALLARDAQRPELKLPVNHLAASRRSRLDMATLLAVPREAPPKQVRSGLVTFVDEEPAENAESVFSAPLRLEPEEPPAKEAEPQALVRSSSWSRLPTAPRMTVAEIEAMPFKKRAALFS</sequence>
<feature type="compositionally biased region" description="Low complexity" evidence="1">
    <location>
        <begin position="150"/>
        <end position="166"/>
    </location>
</feature>
<dbReference type="GO" id="GO:0016301">
    <property type="term" value="F:kinase activity"/>
    <property type="evidence" value="ECO:0007669"/>
    <property type="project" value="UniProtKB-KW"/>
</dbReference>
<dbReference type="Proteomes" id="UP001237448">
    <property type="component" value="Unassembled WGS sequence"/>
</dbReference>
<reference evidence="2 3" key="1">
    <citation type="submission" date="2023-07" db="EMBL/GenBank/DDBJ databases">
        <title>Genomic Encyclopedia of Type Strains, Phase IV (KMG-IV): sequencing the most valuable type-strain genomes for metagenomic binning, comparative biology and taxonomic classification.</title>
        <authorList>
            <person name="Goeker M."/>
        </authorList>
    </citation>
    <scope>NUCLEOTIDE SEQUENCE [LARGE SCALE GENOMIC DNA]</scope>
    <source>
        <strain evidence="2 3">DSM 5896</strain>
    </source>
</reference>
<organism evidence="2 3">
    <name type="scientific">Labrys monachus</name>
    <dbReference type="NCBI Taxonomy" id="217067"/>
    <lineage>
        <taxon>Bacteria</taxon>
        <taxon>Pseudomonadati</taxon>
        <taxon>Pseudomonadota</taxon>
        <taxon>Alphaproteobacteria</taxon>
        <taxon>Hyphomicrobiales</taxon>
        <taxon>Xanthobacteraceae</taxon>
        <taxon>Labrys</taxon>
    </lineage>
</organism>
<gene>
    <name evidence="2" type="ORF">J3R73_004954</name>
</gene>
<name>A0ABU0FLC2_9HYPH</name>
<dbReference type="RefSeq" id="WP_307433595.1">
    <property type="nucleotide sequence ID" value="NZ_JAUSVK010000001.1"/>
</dbReference>
<proteinExistence type="predicted"/>
<protein>
    <submittedName>
        <fullName evidence="2">Chemotaxis protein histidine kinase CheA</fullName>
    </submittedName>
</protein>
<keyword evidence="2" id="KW-0418">Kinase</keyword>
<feature type="compositionally biased region" description="Low complexity" evidence="1">
    <location>
        <begin position="173"/>
        <end position="210"/>
    </location>
</feature>
<feature type="region of interest" description="Disordered" evidence="1">
    <location>
        <begin position="139"/>
        <end position="252"/>
    </location>
</feature>